<dbReference type="SMART" id="SM00355">
    <property type="entry name" value="ZnF_C2H2"/>
    <property type="match status" value="3"/>
</dbReference>
<feature type="domain" description="C2H2-type" evidence="3">
    <location>
        <begin position="22"/>
        <end position="44"/>
    </location>
</feature>
<dbReference type="PROSITE" id="PS00028">
    <property type="entry name" value="ZINC_FINGER_C2H2_1"/>
    <property type="match status" value="2"/>
</dbReference>
<dbReference type="InParanoid" id="A0A409WTK7"/>
<evidence type="ECO:0000259" key="3">
    <source>
        <dbReference type="PROSITE" id="PS50157"/>
    </source>
</evidence>
<dbReference type="AlphaFoldDB" id="A0A409WTK7"/>
<gene>
    <name evidence="4" type="ORF">CVT25_013658</name>
</gene>
<dbReference type="OrthoDB" id="654211at2759"/>
<evidence type="ECO:0000256" key="2">
    <source>
        <dbReference type="SAM" id="MobiDB-lite"/>
    </source>
</evidence>
<reference evidence="4 5" key="1">
    <citation type="journal article" date="2018" name="Evol. Lett.">
        <title>Horizontal gene cluster transfer increased hallucinogenic mushroom diversity.</title>
        <authorList>
            <person name="Reynolds H.T."/>
            <person name="Vijayakumar V."/>
            <person name="Gluck-Thaler E."/>
            <person name="Korotkin H.B."/>
            <person name="Matheny P.B."/>
            <person name="Slot J.C."/>
        </authorList>
    </citation>
    <scope>NUCLEOTIDE SEQUENCE [LARGE SCALE GENOMIC DNA]</scope>
    <source>
        <strain evidence="4 5">2631</strain>
    </source>
</reference>
<sequence length="424" mass="46805">MPAVRSAPSATRRDRKKAEPSAPCIVCGRVLNRASDMKRHLNTHGPRTHFCPEANCRFSSHTASGLKVHTDGHAGANKQCPDCSYACHDPSSFYRHRVTRHQYKPRQVARKARKPKEHVPSCVPMAVRRTISAQEGMPRESYTQFASFPMGSTSSSVSTPAADTLSDLSDLSDVSDSDTDSSRSVSPTPSYSSSSSSDFSLPDISVIQRENAARASRRIQYMTSDHQYFTLEMLADLKIAANTQQKRGDSKVECQTAIDQAYPQFPSYTVQSAPGYQAIGFKDSDYLSSDIVIPSVPSDDMDVSMLEESLTIDPALLSVDEYLATASMIDNAFWPTSYPLLKAEHADENIPLMTFDAFDVAGHYDGCYTNVAVEQEIPWVVEVEECPFDFSTAPAYFNSWVEYLEGPLTPTDEVVSRPAADENI</sequence>
<keyword evidence="1" id="KW-0863">Zinc-finger</keyword>
<evidence type="ECO:0000313" key="5">
    <source>
        <dbReference type="Proteomes" id="UP000283269"/>
    </source>
</evidence>
<accession>A0A409WTK7</accession>
<proteinExistence type="predicted"/>
<protein>
    <recommendedName>
        <fullName evidence="3">C2H2-type domain-containing protein</fullName>
    </recommendedName>
</protein>
<dbReference type="InterPro" id="IPR013087">
    <property type="entry name" value="Znf_C2H2_type"/>
</dbReference>
<dbReference type="Gene3D" id="3.30.160.60">
    <property type="entry name" value="Classic Zinc Finger"/>
    <property type="match status" value="1"/>
</dbReference>
<dbReference type="STRING" id="93625.A0A409WTK7"/>
<keyword evidence="1" id="KW-0479">Metal-binding</keyword>
<feature type="compositionally biased region" description="Low complexity" evidence="2">
    <location>
        <begin position="182"/>
        <end position="199"/>
    </location>
</feature>
<feature type="region of interest" description="Disordered" evidence="2">
    <location>
        <begin position="156"/>
        <end position="199"/>
    </location>
</feature>
<name>A0A409WTK7_PSICY</name>
<organism evidence="4 5">
    <name type="scientific">Psilocybe cyanescens</name>
    <dbReference type="NCBI Taxonomy" id="93625"/>
    <lineage>
        <taxon>Eukaryota</taxon>
        <taxon>Fungi</taxon>
        <taxon>Dikarya</taxon>
        <taxon>Basidiomycota</taxon>
        <taxon>Agaricomycotina</taxon>
        <taxon>Agaricomycetes</taxon>
        <taxon>Agaricomycetidae</taxon>
        <taxon>Agaricales</taxon>
        <taxon>Agaricineae</taxon>
        <taxon>Strophariaceae</taxon>
        <taxon>Psilocybe</taxon>
    </lineage>
</organism>
<dbReference type="GO" id="GO:0008270">
    <property type="term" value="F:zinc ion binding"/>
    <property type="evidence" value="ECO:0007669"/>
    <property type="project" value="UniProtKB-KW"/>
</dbReference>
<dbReference type="PROSITE" id="PS50157">
    <property type="entry name" value="ZINC_FINGER_C2H2_2"/>
    <property type="match status" value="1"/>
</dbReference>
<evidence type="ECO:0000256" key="1">
    <source>
        <dbReference type="PROSITE-ProRule" id="PRU00042"/>
    </source>
</evidence>
<evidence type="ECO:0000313" key="4">
    <source>
        <dbReference type="EMBL" id="PPQ81822.1"/>
    </source>
</evidence>
<dbReference type="Proteomes" id="UP000283269">
    <property type="component" value="Unassembled WGS sequence"/>
</dbReference>
<comment type="caution">
    <text evidence="4">The sequence shown here is derived from an EMBL/GenBank/DDBJ whole genome shotgun (WGS) entry which is preliminary data.</text>
</comment>
<dbReference type="EMBL" id="NHYD01003209">
    <property type="protein sequence ID" value="PPQ81822.1"/>
    <property type="molecule type" value="Genomic_DNA"/>
</dbReference>
<keyword evidence="5" id="KW-1185">Reference proteome</keyword>
<keyword evidence="1" id="KW-0862">Zinc</keyword>
<feature type="compositionally biased region" description="Low complexity" evidence="2">
    <location>
        <begin position="163"/>
        <end position="172"/>
    </location>
</feature>